<sequence>MSSTVVKSVAVSEVLASVKRPPLYILVPALLVALCMLIPLVYLFLRAGQAQPDQLLELVFRPRNAQLLLNTLSLTGGVLLICTFLALPLAWLVTRTNIAAKRFLTILAVVPLAVPGYVMAYALLGVGGNMGALNQLFGIRVNNISGYWGAVWALSLYTYPYIFLNVRAALLGLDSSLEESAQSLGYSKSMVFLKIILPHLLPALLAGYMVVGLYVLGDFGAVALMRYEAFSYAIFTQYSGAFDRIYAAWLSIMLLALAVSFLVVEALILKRKRLASVGSGVTRPARMFELGKASPIAWLYILVVLGTSIGLPVAMLSYWLLIAPPDVSIFWQVPWTFLRSASAAAPAAILAAALALPVCYLSVRYPSRLTSMIERSTYIGYALPPLTLALAMVFFSLQTAYFFYQTLGLLIVTWTLATLALAMGPIRSAIMQTRANTEEAAYALGYSPAATFYHVMFPRLRRGILAALALVFLFCMKELPITFLLAPTGYSTLAVTVFSRTSEGMMAEAAPFAAAIVIFSSLSVGMVLNREKIKGSR</sequence>
<evidence type="ECO:0000313" key="10">
    <source>
        <dbReference type="EMBL" id="EXJ10586.1"/>
    </source>
</evidence>
<feature type="transmembrane region" description="Helical" evidence="8">
    <location>
        <begin position="401"/>
        <end position="424"/>
    </location>
</feature>
<dbReference type="PROSITE" id="PS50928">
    <property type="entry name" value="ABC_TM1"/>
    <property type="match status" value="2"/>
</dbReference>
<feature type="domain" description="ABC transmembrane type-1" evidence="9">
    <location>
        <begin position="337"/>
        <end position="528"/>
    </location>
</feature>
<feature type="transmembrane region" description="Helical" evidence="8">
    <location>
        <begin position="506"/>
        <end position="528"/>
    </location>
</feature>
<keyword evidence="11" id="KW-1185">Reference proteome</keyword>
<feature type="transmembrane region" description="Helical" evidence="8">
    <location>
        <begin position="144"/>
        <end position="170"/>
    </location>
</feature>
<dbReference type="CDD" id="cd06261">
    <property type="entry name" value="TM_PBP2"/>
    <property type="match status" value="2"/>
</dbReference>
<dbReference type="Pfam" id="PF00528">
    <property type="entry name" value="BPD_transp_1"/>
    <property type="match status" value="2"/>
</dbReference>
<feature type="transmembrane region" description="Helical" evidence="8">
    <location>
        <begin position="464"/>
        <end position="486"/>
    </location>
</feature>
<dbReference type="Proteomes" id="UP000019464">
    <property type="component" value="Unassembled WGS sequence"/>
</dbReference>
<comment type="caution">
    <text evidence="10">The sequence shown here is derived from an EMBL/GenBank/DDBJ whole genome shotgun (WGS) entry which is preliminary data.</text>
</comment>
<evidence type="ECO:0000256" key="4">
    <source>
        <dbReference type="ARBA" id="ARBA00022519"/>
    </source>
</evidence>
<dbReference type="GO" id="GO:0005886">
    <property type="term" value="C:plasma membrane"/>
    <property type="evidence" value="ECO:0007669"/>
    <property type="project" value="UniProtKB-SubCell"/>
</dbReference>
<dbReference type="AlphaFoldDB" id="W9V0V3"/>
<feature type="transmembrane region" description="Helical" evidence="8">
    <location>
        <begin position="103"/>
        <end position="124"/>
    </location>
</feature>
<dbReference type="InterPro" id="IPR035906">
    <property type="entry name" value="MetI-like_sf"/>
</dbReference>
<evidence type="ECO:0000259" key="9">
    <source>
        <dbReference type="PROSITE" id="PS50928"/>
    </source>
</evidence>
<keyword evidence="4" id="KW-0997">Cell inner membrane</keyword>
<proteinExistence type="inferred from homology"/>
<keyword evidence="5 8" id="KW-0812">Transmembrane</keyword>
<dbReference type="InterPro" id="IPR000515">
    <property type="entry name" value="MetI-like"/>
</dbReference>
<protein>
    <submittedName>
        <fullName evidence="10">Sulfate transport system permease protein CysW</fullName>
    </submittedName>
</protein>
<evidence type="ECO:0000256" key="8">
    <source>
        <dbReference type="RuleBase" id="RU363032"/>
    </source>
</evidence>
<dbReference type="Gene3D" id="1.10.3720.10">
    <property type="entry name" value="MetI-like"/>
    <property type="match status" value="2"/>
</dbReference>
<feature type="transmembrane region" description="Helical" evidence="8">
    <location>
        <begin position="23"/>
        <end position="45"/>
    </location>
</feature>
<keyword evidence="7 8" id="KW-0472">Membrane</keyword>
<feature type="transmembrane region" description="Helical" evidence="8">
    <location>
        <begin position="65"/>
        <end position="91"/>
    </location>
</feature>
<evidence type="ECO:0000256" key="1">
    <source>
        <dbReference type="ARBA" id="ARBA00004429"/>
    </source>
</evidence>
<evidence type="ECO:0000313" key="11">
    <source>
        <dbReference type="Proteomes" id="UP000019464"/>
    </source>
</evidence>
<evidence type="ECO:0000256" key="7">
    <source>
        <dbReference type="ARBA" id="ARBA00023136"/>
    </source>
</evidence>
<feature type="domain" description="ABC transmembrane type-1" evidence="9">
    <location>
        <begin position="68"/>
        <end position="263"/>
    </location>
</feature>
<comment type="similarity">
    <text evidence="8">Belongs to the binding-protein-dependent transport system permease family.</text>
</comment>
<dbReference type="EMBL" id="AONB01000012">
    <property type="protein sequence ID" value="EXJ10586.1"/>
    <property type="molecule type" value="Genomic_DNA"/>
</dbReference>
<keyword evidence="2 8" id="KW-0813">Transport</keyword>
<feature type="transmembrane region" description="Helical" evidence="8">
    <location>
        <begin position="375"/>
        <end position="395"/>
    </location>
</feature>
<feature type="transmembrane region" description="Helical" evidence="8">
    <location>
        <begin position="191"/>
        <end position="216"/>
    </location>
</feature>
<dbReference type="RefSeq" id="WP_202806864.1">
    <property type="nucleotide sequence ID" value="NZ_AONB01000012.1"/>
</dbReference>
<feature type="transmembrane region" description="Helical" evidence="8">
    <location>
        <begin position="296"/>
        <end position="321"/>
    </location>
</feature>
<organism evidence="10 11">
    <name type="scientific">Nitrincola nitratireducens</name>
    <dbReference type="NCBI Taxonomy" id="1229521"/>
    <lineage>
        <taxon>Bacteria</taxon>
        <taxon>Pseudomonadati</taxon>
        <taxon>Pseudomonadota</taxon>
        <taxon>Gammaproteobacteria</taxon>
        <taxon>Oceanospirillales</taxon>
        <taxon>Oceanospirillaceae</taxon>
        <taxon>Nitrincola</taxon>
    </lineage>
</organism>
<reference evidence="10 11" key="2">
    <citation type="journal article" date="2015" name="Syst. Appl. Microbiol.">
        <title>Nitrincola nitratireducens sp. nov. isolated from a haloalkaline crater lake.</title>
        <authorList>
            <person name="Singh A."/>
            <person name="Vaidya B."/>
            <person name="Tanuku N.R."/>
            <person name="Pinnaka A.K."/>
        </authorList>
    </citation>
    <scope>NUCLEOTIDE SEQUENCE [LARGE SCALE GENOMIC DNA]</scope>
    <source>
        <strain evidence="10 11">AK23</strain>
    </source>
</reference>
<accession>W9V0V3</accession>
<dbReference type="GO" id="GO:0055085">
    <property type="term" value="P:transmembrane transport"/>
    <property type="evidence" value="ECO:0007669"/>
    <property type="project" value="InterPro"/>
</dbReference>
<evidence type="ECO:0000256" key="6">
    <source>
        <dbReference type="ARBA" id="ARBA00022989"/>
    </source>
</evidence>
<keyword evidence="3" id="KW-1003">Cell membrane</keyword>
<keyword evidence="6 8" id="KW-1133">Transmembrane helix</keyword>
<dbReference type="PANTHER" id="PTHR43357:SF3">
    <property type="entry name" value="FE(3+)-TRANSPORT SYSTEM PERMEASE PROTEIN FBPB 2"/>
    <property type="match status" value="1"/>
</dbReference>
<dbReference type="PATRIC" id="fig|1229521.3.peg.2448"/>
<feature type="transmembrane region" description="Helical" evidence="8">
    <location>
        <begin position="246"/>
        <end position="269"/>
    </location>
</feature>
<reference evidence="11" key="1">
    <citation type="submission" date="2012-11" db="EMBL/GenBank/DDBJ databases">
        <authorList>
            <person name="Singh A."/>
            <person name="Pinnaka A.K."/>
            <person name="Vaidya B."/>
        </authorList>
    </citation>
    <scope>NUCLEOTIDE SEQUENCE [LARGE SCALE GENOMIC DNA]</scope>
    <source>
        <strain evidence="11">AK23</strain>
    </source>
</reference>
<dbReference type="STRING" id="1229521.D791_02417"/>
<evidence type="ECO:0000256" key="3">
    <source>
        <dbReference type="ARBA" id="ARBA00022475"/>
    </source>
</evidence>
<evidence type="ECO:0000256" key="2">
    <source>
        <dbReference type="ARBA" id="ARBA00022448"/>
    </source>
</evidence>
<gene>
    <name evidence="10" type="primary">cysW_3</name>
    <name evidence="10" type="ORF">D791_02417</name>
</gene>
<dbReference type="PANTHER" id="PTHR43357">
    <property type="entry name" value="INNER MEMBRANE ABC TRANSPORTER PERMEASE PROTEIN YDCV"/>
    <property type="match status" value="1"/>
</dbReference>
<name>W9V0V3_9GAMM</name>
<comment type="subcellular location">
    <subcellularLocation>
        <location evidence="1">Cell inner membrane</location>
        <topology evidence="1">Multi-pass membrane protein</topology>
    </subcellularLocation>
    <subcellularLocation>
        <location evidence="8">Cell membrane</location>
        <topology evidence="8">Multi-pass membrane protein</topology>
    </subcellularLocation>
</comment>
<dbReference type="SUPFAM" id="SSF161098">
    <property type="entry name" value="MetI-like"/>
    <property type="match status" value="2"/>
</dbReference>
<evidence type="ECO:0000256" key="5">
    <source>
        <dbReference type="ARBA" id="ARBA00022692"/>
    </source>
</evidence>
<feature type="transmembrane region" description="Helical" evidence="8">
    <location>
        <begin position="341"/>
        <end position="363"/>
    </location>
</feature>